<protein>
    <submittedName>
        <fullName evidence="4">Helix-turn-helix transcriptional regulator</fullName>
    </submittedName>
</protein>
<comment type="caution">
    <text evidence="4">The sequence shown here is derived from an EMBL/GenBank/DDBJ whole genome shotgun (WGS) entry which is preliminary data.</text>
</comment>
<proteinExistence type="predicted"/>
<keyword evidence="5" id="KW-1185">Reference proteome</keyword>
<dbReference type="Proteomes" id="UP001501536">
    <property type="component" value="Unassembled WGS sequence"/>
</dbReference>
<dbReference type="InterPro" id="IPR047057">
    <property type="entry name" value="MerR_fam"/>
</dbReference>
<evidence type="ECO:0000313" key="4">
    <source>
        <dbReference type="EMBL" id="GAA3703696.1"/>
    </source>
</evidence>
<evidence type="ECO:0000313" key="5">
    <source>
        <dbReference type="Proteomes" id="UP001501536"/>
    </source>
</evidence>
<dbReference type="PROSITE" id="PS50937">
    <property type="entry name" value="HTH_MERR_2"/>
    <property type="match status" value="1"/>
</dbReference>
<evidence type="ECO:0000256" key="2">
    <source>
        <dbReference type="SAM" id="Coils"/>
    </source>
</evidence>
<keyword evidence="1" id="KW-0238">DNA-binding</keyword>
<dbReference type="PANTHER" id="PTHR30204:SF58">
    <property type="entry name" value="HTH-TYPE TRANSCRIPTIONAL REGULATOR YFMP"/>
    <property type="match status" value="1"/>
</dbReference>
<dbReference type="SUPFAM" id="SSF46955">
    <property type="entry name" value="Putative DNA-binding domain"/>
    <property type="match status" value="1"/>
</dbReference>
<dbReference type="Pfam" id="PF13411">
    <property type="entry name" value="MerR_1"/>
    <property type="match status" value="1"/>
</dbReference>
<feature type="domain" description="HTH merR-type" evidence="3">
    <location>
        <begin position="8"/>
        <end position="76"/>
    </location>
</feature>
<feature type="coiled-coil region" evidence="2">
    <location>
        <begin position="73"/>
        <end position="100"/>
    </location>
</feature>
<dbReference type="RefSeq" id="WP_344882802.1">
    <property type="nucleotide sequence ID" value="NZ_BAABCJ010000002.1"/>
</dbReference>
<name>A0ABP7DF77_9MICC</name>
<keyword evidence="2" id="KW-0175">Coiled coil</keyword>
<accession>A0ABP7DF77</accession>
<dbReference type="NCBIfam" id="NF047375">
    <property type="entry name" value="HeatShock_HspR"/>
    <property type="match status" value="1"/>
</dbReference>
<reference evidence="5" key="1">
    <citation type="journal article" date="2019" name="Int. J. Syst. Evol. Microbiol.">
        <title>The Global Catalogue of Microorganisms (GCM) 10K type strain sequencing project: providing services to taxonomists for standard genome sequencing and annotation.</title>
        <authorList>
            <consortium name="The Broad Institute Genomics Platform"/>
            <consortium name="The Broad Institute Genome Sequencing Center for Infectious Disease"/>
            <person name="Wu L."/>
            <person name="Ma J."/>
        </authorList>
    </citation>
    <scope>NUCLEOTIDE SEQUENCE [LARGE SCALE GENOMIC DNA]</scope>
    <source>
        <strain evidence="5">JCM 16961</strain>
    </source>
</reference>
<sequence length="150" mass="17170">MTDDVTPVFVISVAAQLADMHPQTLRQYDRLGIVRPQRQRGKQRRYSARDVELLREVQRLSKDGVSLEGIKRIMELEHQVQALQSRVSELTEELEAERSTRRLQSDLSRVFAAGSAGDVVTLARGERPRPRSQALVVWEPRRQSGRQLGR</sequence>
<evidence type="ECO:0000256" key="1">
    <source>
        <dbReference type="ARBA" id="ARBA00023125"/>
    </source>
</evidence>
<dbReference type="InterPro" id="IPR009061">
    <property type="entry name" value="DNA-bd_dom_put_sf"/>
</dbReference>
<dbReference type="EMBL" id="BAABCJ010000002">
    <property type="protein sequence ID" value="GAA3703696.1"/>
    <property type="molecule type" value="Genomic_DNA"/>
</dbReference>
<organism evidence="4 5">
    <name type="scientific">Zhihengliuella alba</name>
    <dbReference type="NCBI Taxonomy" id="547018"/>
    <lineage>
        <taxon>Bacteria</taxon>
        <taxon>Bacillati</taxon>
        <taxon>Actinomycetota</taxon>
        <taxon>Actinomycetes</taxon>
        <taxon>Micrococcales</taxon>
        <taxon>Micrococcaceae</taxon>
        <taxon>Zhihengliuella</taxon>
    </lineage>
</organism>
<dbReference type="SMART" id="SM00422">
    <property type="entry name" value="HTH_MERR"/>
    <property type="match status" value="1"/>
</dbReference>
<evidence type="ECO:0000259" key="3">
    <source>
        <dbReference type="PROSITE" id="PS50937"/>
    </source>
</evidence>
<dbReference type="InterPro" id="IPR000551">
    <property type="entry name" value="MerR-type_HTH_dom"/>
</dbReference>
<dbReference type="PANTHER" id="PTHR30204">
    <property type="entry name" value="REDOX-CYCLING DRUG-SENSING TRANSCRIPTIONAL ACTIVATOR SOXR"/>
    <property type="match status" value="1"/>
</dbReference>
<dbReference type="Gene3D" id="1.10.1660.10">
    <property type="match status" value="1"/>
</dbReference>
<gene>
    <name evidence="4" type="ORF">GCM10022377_16740</name>
</gene>